<dbReference type="EMBL" id="CP049888">
    <property type="protein sequence ID" value="QIL50282.1"/>
    <property type="molecule type" value="Genomic_DNA"/>
</dbReference>
<feature type="binding site" evidence="11">
    <location>
        <position position="38"/>
    </location>
    <ligand>
        <name>substrate</name>
    </ligand>
</feature>
<dbReference type="GO" id="GO:0004417">
    <property type="term" value="F:hydroxyethylthiazole kinase activity"/>
    <property type="evidence" value="ECO:0007669"/>
    <property type="project" value="UniProtKB-UniRule"/>
</dbReference>
<dbReference type="AlphaFoldDB" id="A0A6G8AZ97"/>
<sequence>MLLEAVKQQKPLILNYANTVTQQHVADGISMIGASPLMTQEVLEVPELVEIAQAVVINIGTLQEKDLPMVILMGQMANRAGKPVILDPVAVAMPYRSSFIQRLRVAVKFDIIRGNAAEIAWFAESKGQGQGIDADTQASLQINIPQRAAQLTGAVIIQTGVVDVITDGEKTWLVENDNPLLAVNVGAGDLLSGLVGCFAAVTQDYVQAGLTATMLMATAGTLASDQVEHQPGQLMPVLMDQLYKMTWTKMQQISEVKQG</sequence>
<comment type="function">
    <text evidence="11">Catalyzes the phosphorylation of the hydroxyl group of 4-methyl-5-beta-hydroxyethylthiazole (THZ).</text>
</comment>
<evidence type="ECO:0000256" key="2">
    <source>
        <dbReference type="ARBA" id="ARBA00001946"/>
    </source>
</evidence>
<dbReference type="Gene3D" id="3.40.1190.20">
    <property type="match status" value="1"/>
</dbReference>
<dbReference type="RefSeq" id="WP_166009735.1">
    <property type="nucleotide sequence ID" value="NZ_CP049888.1"/>
</dbReference>
<evidence type="ECO:0000256" key="10">
    <source>
        <dbReference type="ARBA" id="ARBA00022977"/>
    </source>
</evidence>
<dbReference type="GO" id="GO:0009229">
    <property type="term" value="P:thiamine diphosphate biosynthetic process"/>
    <property type="evidence" value="ECO:0007669"/>
    <property type="project" value="UniProtKB-UniRule"/>
</dbReference>
<evidence type="ECO:0000256" key="5">
    <source>
        <dbReference type="ARBA" id="ARBA00022723"/>
    </source>
</evidence>
<dbReference type="GO" id="GO:0009228">
    <property type="term" value="P:thiamine biosynthetic process"/>
    <property type="evidence" value="ECO:0007669"/>
    <property type="project" value="UniProtKB-KW"/>
</dbReference>
<dbReference type="PRINTS" id="PR01099">
    <property type="entry name" value="HYETHTZKNASE"/>
</dbReference>
<dbReference type="EC" id="2.7.1.50" evidence="11"/>
<gene>
    <name evidence="11 12" type="primary">thiM</name>
    <name evidence="12" type="ORF">G7084_02440</name>
</gene>
<evidence type="ECO:0000256" key="4">
    <source>
        <dbReference type="ARBA" id="ARBA00022679"/>
    </source>
</evidence>
<evidence type="ECO:0000256" key="3">
    <source>
        <dbReference type="ARBA" id="ARBA00004868"/>
    </source>
</evidence>
<dbReference type="NCBIfam" id="NF006830">
    <property type="entry name" value="PRK09355.1"/>
    <property type="match status" value="1"/>
</dbReference>
<accession>A0A6G8AZ97</accession>
<keyword evidence="6 11" id="KW-0547">Nucleotide-binding</keyword>
<keyword evidence="4 11" id="KW-0808">Transferase</keyword>
<keyword evidence="10 11" id="KW-0784">Thiamine biosynthesis</keyword>
<dbReference type="InterPro" id="IPR029056">
    <property type="entry name" value="Ribokinase-like"/>
</dbReference>
<feature type="binding site" evidence="11">
    <location>
        <position position="186"/>
    </location>
    <ligand>
        <name>substrate</name>
    </ligand>
</feature>
<evidence type="ECO:0000313" key="12">
    <source>
        <dbReference type="EMBL" id="QIL50282.1"/>
    </source>
</evidence>
<dbReference type="HAMAP" id="MF_00228">
    <property type="entry name" value="Thz_kinase"/>
    <property type="match status" value="1"/>
</dbReference>
<keyword evidence="7 11" id="KW-0418">Kinase</keyword>
<name>A0A6G8AZ97_9LACO</name>
<keyword evidence="8 11" id="KW-0067">ATP-binding</keyword>
<comment type="similarity">
    <text evidence="11">Belongs to the Thz kinase family.</text>
</comment>
<reference evidence="12 13" key="1">
    <citation type="submission" date="2020-03" db="EMBL/GenBank/DDBJ databases">
        <title>Weissella sp. nov., isolated from Cybister lewisianus.</title>
        <authorList>
            <person name="Hyun D.-W."/>
            <person name="Bae J.-W."/>
        </authorList>
    </citation>
    <scope>NUCLEOTIDE SEQUENCE [LARGE SCALE GENOMIC DNA]</scope>
    <source>
        <strain evidence="12 13">HDW19</strain>
    </source>
</reference>
<protein>
    <recommendedName>
        <fullName evidence="11">Hydroxyethylthiazole kinase</fullName>
        <ecNumber evidence="11">2.7.1.50</ecNumber>
    </recommendedName>
    <alternativeName>
        <fullName evidence="11">4-methyl-5-beta-hydroxyethylthiazole kinase</fullName>
        <shortName evidence="11">TH kinase</shortName>
        <shortName evidence="11">Thz kinase</shortName>
    </alternativeName>
</protein>
<comment type="catalytic activity">
    <reaction evidence="1 11">
        <text>5-(2-hydroxyethyl)-4-methylthiazole + ATP = 4-methyl-5-(2-phosphooxyethyl)-thiazole + ADP + H(+)</text>
        <dbReference type="Rhea" id="RHEA:24212"/>
        <dbReference type="ChEBI" id="CHEBI:15378"/>
        <dbReference type="ChEBI" id="CHEBI:17957"/>
        <dbReference type="ChEBI" id="CHEBI:30616"/>
        <dbReference type="ChEBI" id="CHEBI:58296"/>
        <dbReference type="ChEBI" id="CHEBI:456216"/>
        <dbReference type="EC" id="2.7.1.50"/>
    </reaction>
</comment>
<evidence type="ECO:0000256" key="11">
    <source>
        <dbReference type="HAMAP-Rule" id="MF_00228"/>
    </source>
</evidence>
<keyword evidence="5 11" id="KW-0479">Metal-binding</keyword>
<keyword evidence="13" id="KW-1185">Reference proteome</keyword>
<dbReference type="KEGG" id="wco:G7084_02440"/>
<dbReference type="GO" id="GO:0005524">
    <property type="term" value="F:ATP binding"/>
    <property type="evidence" value="ECO:0007669"/>
    <property type="project" value="UniProtKB-UniRule"/>
</dbReference>
<dbReference type="GO" id="GO:0000287">
    <property type="term" value="F:magnesium ion binding"/>
    <property type="evidence" value="ECO:0007669"/>
    <property type="project" value="UniProtKB-UniRule"/>
</dbReference>
<dbReference type="InterPro" id="IPR000417">
    <property type="entry name" value="Hyethyz_kinase"/>
</dbReference>
<evidence type="ECO:0000256" key="1">
    <source>
        <dbReference type="ARBA" id="ARBA00001771"/>
    </source>
</evidence>
<organism evidence="12 13">
    <name type="scientific">Weissella coleopterorum</name>
    <dbReference type="NCBI Taxonomy" id="2714949"/>
    <lineage>
        <taxon>Bacteria</taxon>
        <taxon>Bacillati</taxon>
        <taxon>Bacillota</taxon>
        <taxon>Bacilli</taxon>
        <taxon>Lactobacillales</taxon>
        <taxon>Lactobacillaceae</taxon>
        <taxon>Weissella</taxon>
    </lineage>
</organism>
<feature type="binding site" evidence="11">
    <location>
        <position position="113"/>
    </location>
    <ligand>
        <name>ATP</name>
        <dbReference type="ChEBI" id="CHEBI:30616"/>
    </ligand>
</feature>
<evidence type="ECO:0000256" key="8">
    <source>
        <dbReference type="ARBA" id="ARBA00022840"/>
    </source>
</evidence>
<dbReference type="PIRSF" id="PIRSF000513">
    <property type="entry name" value="Thz_kinase"/>
    <property type="match status" value="1"/>
</dbReference>
<evidence type="ECO:0000313" key="13">
    <source>
        <dbReference type="Proteomes" id="UP000500741"/>
    </source>
</evidence>
<comment type="pathway">
    <text evidence="3 11">Cofactor biosynthesis; thiamine diphosphate biosynthesis; 4-methyl-5-(2-phosphoethyl)-thiazole from 5-(2-hydroxyethyl)-4-methylthiazole: step 1/1.</text>
</comment>
<dbReference type="Proteomes" id="UP000500741">
    <property type="component" value="Chromosome"/>
</dbReference>
<keyword evidence="9 11" id="KW-0460">Magnesium</keyword>
<comment type="cofactor">
    <cofactor evidence="2 11">
        <name>Mg(2+)</name>
        <dbReference type="ChEBI" id="CHEBI:18420"/>
    </cofactor>
</comment>
<proteinExistence type="inferred from homology"/>
<evidence type="ECO:0000256" key="7">
    <source>
        <dbReference type="ARBA" id="ARBA00022777"/>
    </source>
</evidence>
<dbReference type="SUPFAM" id="SSF53613">
    <property type="entry name" value="Ribokinase-like"/>
    <property type="match status" value="1"/>
</dbReference>
<dbReference type="CDD" id="cd01170">
    <property type="entry name" value="THZ_kinase"/>
    <property type="match status" value="1"/>
</dbReference>
<feature type="binding site" evidence="11">
    <location>
        <position position="159"/>
    </location>
    <ligand>
        <name>ATP</name>
        <dbReference type="ChEBI" id="CHEBI:30616"/>
    </ligand>
</feature>
<evidence type="ECO:0000256" key="9">
    <source>
        <dbReference type="ARBA" id="ARBA00022842"/>
    </source>
</evidence>
<dbReference type="Pfam" id="PF02110">
    <property type="entry name" value="HK"/>
    <property type="match status" value="1"/>
</dbReference>
<evidence type="ECO:0000256" key="6">
    <source>
        <dbReference type="ARBA" id="ARBA00022741"/>
    </source>
</evidence>
<dbReference type="UniPathway" id="UPA00060">
    <property type="reaction ID" value="UER00139"/>
</dbReference>